<name>E3LMF7_CAERE</name>
<feature type="transmembrane region" description="Helical" evidence="1">
    <location>
        <begin position="113"/>
        <end position="133"/>
    </location>
</feature>
<dbReference type="GO" id="GO:0051377">
    <property type="term" value="F:mannose-ethanolamine phosphotransferase activity"/>
    <property type="evidence" value="ECO:0007669"/>
    <property type="project" value="TreeGrafter"/>
</dbReference>
<dbReference type="InParanoid" id="E3LMF7"/>
<evidence type="ECO:0000313" key="3">
    <source>
        <dbReference type="Proteomes" id="UP000008281"/>
    </source>
</evidence>
<keyword evidence="1" id="KW-0472">Membrane</keyword>
<dbReference type="GeneID" id="9816084"/>
<dbReference type="OrthoDB" id="5839691at2759"/>
<dbReference type="AlphaFoldDB" id="E3LMF7"/>
<dbReference type="RefSeq" id="XP_003114657.2">
    <property type="nucleotide sequence ID" value="XM_003114609.2"/>
</dbReference>
<feature type="transmembrane region" description="Helical" evidence="1">
    <location>
        <begin position="250"/>
        <end position="272"/>
    </location>
</feature>
<sequence>MFRSSPRLRKPYRLNTIWNFLNHDQSLLIFSMSMLILRSESIFHRCREEEVGCEMYYPARQSGSLTKDAQVVRLLFALVSLVIANYTIFKCSGSRNSGNETLIKNSKEKSESIRILSAVSWLLVATVMLHFVFTSLANDTNRANFTAQLLLIASLICAMIAWKEKYPAVCAHFVLMPVYLLFGDGLTPALITFIALSAMISKLVPKKSLSFVIALLIPFGFYHLGHSPVISSIPWHAAFIGIPGGATLRILPALFVLIHLNFSAISSVFVIFTNSDSRQQVTNERETLCSNFDFQTSTSWTLMETLVLMTMRATFSCLAASIHRRHLMVWKIFAPKFIFECILTIFFVISVNILSIIFGREVYGSKENERREKIQ</sequence>
<dbReference type="eggNOG" id="KOG2126">
    <property type="taxonomic scope" value="Eukaryota"/>
</dbReference>
<organism evidence="3">
    <name type="scientific">Caenorhabditis remanei</name>
    <name type="common">Caenorhabditis vulgaris</name>
    <dbReference type="NCBI Taxonomy" id="31234"/>
    <lineage>
        <taxon>Eukaryota</taxon>
        <taxon>Metazoa</taxon>
        <taxon>Ecdysozoa</taxon>
        <taxon>Nematoda</taxon>
        <taxon>Chromadorea</taxon>
        <taxon>Rhabditida</taxon>
        <taxon>Rhabditina</taxon>
        <taxon>Rhabditomorpha</taxon>
        <taxon>Rhabditoidea</taxon>
        <taxon>Rhabditidae</taxon>
        <taxon>Peloderinae</taxon>
        <taxon>Caenorhabditis</taxon>
    </lineage>
</organism>
<feature type="transmembrane region" description="Helical" evidence="1">
    <location>
        <begin position="71"/>
        <end position="89"/>
    </location>
</feature>
<dbReference type="KEGG" id="crq:GCK72_001993"/>
<dbReference type="InterPro" id="IPR039524">
    <property type="entry name" value="PIGO/GPI13"/>
</dbReference>
<keyword evidence="1" id="KW-1133">Transmembrane helix</keyword>
<dbReference type="GO" id="GO:0006506">
    <property type="term" value="P:GPI anchor biosynthetic process"/>
    <property type="evidence" value="ECO:0007669"/>
    <property type="project" value="InterPro"/>
</dbReference>
<evidence type="ECO:0000313" key="2">
    <source>
        <dbReference type="EMBL" id="EFP02792.1"/>
    </source>
</evidence>
<dbReference type="PANTHER" id="PTHR23071">
    <property type="entry name" value="PHOSPHATIDYLINOSITOL GLYCAN"/>
    <property type="match status" value="1"/>
</dbReference>
<feature type="transmembrane region" description="Helical" evidence="1">
    <location>
        <begin position="145"/>
        <end position="162"/>
    </location>
</feature>
<evidence type="ECO:0000256" key="1">
    <source>
        <dbReference type="SAM" id="Phobius"/>
    </source>
</evidence>
<accession>E3LMF7</accession>
<gene>
    <name evidence="2" type="ORF">CRE_28125</name>
</gene>
<dbReference type="OMA" id="IPFGFYH"/>
<protein>
    <submittedName>
        <fullName evidence="2">Uncharacterized protein</fullName>
    </submittedName>
</protein>
<proteinExistence type="predicted"/>
<feature type="transmembrane region" description="Helical" evidence="1">
    <location>
        <begin position="174"/>
        <end position="196"/>
    </location>
</feature>
<dbReference type="PANTHER" id="PTHR23071:SF1">
    <property type="entry name" value="GPI ETHANOLAMINE PHOSPHATE TRANSFERASE 3"/>
    <property type="match status" value="1"/>
</dbReference>
<dbReference type="HOGENOM" id="CLU_742331_0_0_1"/>
<dbReference type="GO" id="GO:0005789">
    <property type="term" value="C:endoplasmic reticulum membrane"/>
    <property type="evidence" value="ECO:0007669"/>
    <property type="project" value="TreeGrafter"/>
</dbReference>
<feature type="transmembrane region" description="Helical" evidence="1">
    <location>
        <begin position="208"/>
        <end position="225"/>
    </location>
</feature>
<keyword evidence="3" id="KW-1185">Reference proteome</keyword>
<feature type="transmembrane region" description="Helical" evidence="1">
    <location>
        <begin position="337"/>
        <end position="358"/>
    </location>
</feature>
<reference evidence="2" key="1">
    <citation type="submission" date="2007-07" db="EMBL/GenBank/DDBJ databases">
        <title>PCAP assembly of the Caenorhabditis remanei genome.</title>
        <authorList>
            <consortium name="The Caenorhabditis remanei Sequencing Consortium"/>
            <person name="Wilson R.K."/>
        </authorList>
    </citation>
    <scope>NUCLEOTIDE SEQUENCE [LARGE SCALE GENOMIC DNA]</scope>
    <source>
        <strain evidence="2">PB4641</strain>
    </source>
</reference>
<dbReference type="Proteomes" id="UP000008281">
    <property type="component" value="Unassembled WGS sequence"/>
</dbReference>
<keyword evidence="1" id="KW-0812">Transmembrane</keyword>
<dbReference type="EMBL" id="DS268411">
    <property type="protein sequence ID" value="EFP02792.1"/>
    <property type="molecule type" value="Genomic_DNA"/>
</dbReference>
<dbReference type="STRING" id="31234.E3LMF7"/>
<dbReference type="CTD" id="9816084"/>